<name>A0ABT6M6E0_9NOCA</name>
<keyword evidence="1" id="KW-0689">Ribosomal protein</keyword>
<dbReference type="Proteomes" id="UP001160334">
    <property type="component" value="Unassembled WGS sequence"/>
</dbReference>
<evidence type="ECO:0000313" key="1">
    <source>
        <dbReference type="EMBL" id="MDH6279485.1"/>
    </source>
</evidence>
<reference evidence="1 2" key="1">
    <citation type="submission" date="2023-04" db="EMBL/GenBank/DDBJ databases">
        <title>Forest soil microbial communities from Buena Vista Peninsula, Colon Province, Panama.</title>
        <authorList>
            <person name="Bouskill N."/>
        </authorList>
    </citation>
    <scope>NUCLEOTIDE SEQUENCE [LARGE SCALE GENOMIC DNA]</scope>
    <source>
        <strain evidence="1 2">CFH S0262</strain>
    </source>
</reference>
<keyword evidence="2" id="KW-1185">Reference proteome</keyword>
<organism evidence="1 2">
    <name type="scientific">Prescottella agglutinans</name>
    <dbReference type="NCBI Taxonomy" id="1644129"/>
    <lineage>
        <taxon>Bacteria</taxon>
        <taxon>Bacillati</taxon>
        <taxon>Actinomycetota</taxon>
        <taxon>Actinomycetes</taxon>
        <taxon>Mycobacteriales</taxon>
        <taxon>Nocardiaceae</taxon>
        <taxon>Prescottella</taxon>
    </lineage>
</organism>
<sequence length="41" mass="4804">MTVRDLYARLGKQVPPKSRHLHRQTDDRIPSWVFVKTEAAV</sequence>
<dbReference type="RefSeq" id="WP_280758887.1">
    <property type="nucleotide sequence ID" value="NZ_JARXVC010000002.1"/>
</dbReference>
<comment type="caution">
    <text evidence="1">The sequence shown here is derived from an EMBL/GenBank/DDBJ whole genome shotgun (WGS) entry which is preliminary data.</text>
</comment>
<keyword evidence="1" id="KW-0687">Ribonucleoprotein</keyword>
<accession>A0ABT6M6E0</accession>
<protein>
    <submittedName>
        <fullName evidence="1">Ribosomal protein L39E</fullName>
    </submittedName>
</protein>
<proteinExistence type="predicted"/>
<evidence type="ECO:0000313" key="2">
    <source>
        <dbReference type="Proteomes" id="UP001160334"/>
    </source>
</evidence>
<gene>
    <name evidence="1" type="ORF">M2280_000694</name>
</gene>
<dbReference type="GO" id="GO:0005840">
    <property type="term" value="C:ribosome"/>
    <property type="evidence" value="ECO:0007669"/>
    <property type="project" value="UniProtKB-KW"/>
</dbReference>
<dbReference type="EMBL" id="JARXVC010000002">
    <property type="protein sequence ID" value="MDH6279485.1"/>
    <property type="molecule type" value="Genomic_DNA"/>
</dbReference>